<organism evidence="3 4">
    <name type="scientific">Paramuricea clavata</name>
    <name type="common">Red gorgonian</name>
    <name type="synonym">Violescent sea-whip</name>
    <dbReference type="NCBI Taxonomy" id="317549"/>
    <lineage>
        <taxon>Eukaryota</taxon>
        <taxon>Metazoa</taxon>
        <taxon>Cnidaria</taxon>
        <taxon>Anthozoa</taxon>
        <taxon>Octocorallia</taxon>
        <taxon>Malacalcyonacea</taxon>
        <taxon>Plexauridae</taxon>
        <taxon>Paramuricea</taxon>
    </lineage>
</organism>
<evidence type="ECO:0000256" key="2">
    <source>
        <dbReference type="SAM" id="Phobius"/>
    </source>
</evidence>
<feature type="transmembrane region" description="Helical" evidence="2">
    <location>
        <begin position="1142"/>
        <end position="1164"/>
    </location>
</feature>
<protein>
    <submittedName>
        <fullName evidence="3">Uncharacterized protein</fullName>
    </submittedName>
</protein>
<evidence type="ECO:0000313" key="3">
    <source>
        <dbReference type="EMBL" id="CAB3994561.1"/>
    </source>
</evidence>
<feature type="transmembrane region" description="Helical" evidence="2">
    <location>
        <begin position="1058"/>
        <end position="1080"/>
    </location>
</feature>
<feature type="transmembrane region" description="Helical" evidence="2">
    <location>
        <begin position="932"/>
        <end position="950"/>
    </location>
</feature>
<dbReference type="Proteomes" id="UP001152795">
    <property type="component" value="Unassembled WGS sequence"/>
</dbReference>
<dbReference type="AlphaFoldDB" id="A0A7D9I0I8"/>
<name>A0A7D9I0I8_PARCT</name>
<feature type="compositionally biased region" description="Polar residues" evidence="1">
    <location>
        <begin position="1184"/>
        <end position="1198"/>
    </location>
</feature>
<feature type="transmembrane region" description="Helical" evidence="2">
    <location>
        <begin position="1114"/>
        <end position="1130"/>
    </location>
</feature>
<proteinExistence type="predicted"/>
<dbReference type="PANTHER" id="PTHR32158:SF21">
    <property type="match status" value="1"/>
</dbReference>
<reference evidence="3" key="1">
    <citation type="submission" date="2020-04" db="EMBL/GenBank/DDBJ databases">
        <authorList>
            <person name="Alioto T."/>
            <person name="Alioto T."/>
            <person name="Gomez Garrido J."/>
        </authorList>
    </citation>
    <scope>NUCLEOTIDE SEQUENCE</scope>
    <source>
        <strain evidence="3">A484AB</strain>
    </source>
</reference>
<feature type="region of interest" description="Disordered" evidence="1">
    <location>
        <begin position="1175"/>
        <end position="1198"/>
    </location>
</feature>
<feature type="transmembrane region" description="Helical" evidence="2">
    <location>
        <begin position="838"/>
        <end position="858"/>
    </location>
</feature>
<dbReference type="OrthoDB" id="5958944at2759"/>
<dbReference type="PANTHER" id="PTHR32158">
    <property type="entry name" value="RING-TYPE DOMAIN-CONTAINING PROTEIN"/>
    <property type="match status" value="1"/>
</dbReference>
<evidence type="ECO:0000313" key="4">
    <source>
        <dbReference type="Proteomes" id="UP001152795"/>
    </source>
</evidence>
<comment type="caution">
    <text evidence="3">The sequence shown here is derived from an EMBL/GenBank/DDBJ whole genome shotgun (WGS) entry which is preliminary data.</text>
</comment>
<keyword evidence="2" id="KW-1133">Transmembrane helix</keyword>
<dbReference type="EMBL" id="CACRXK020002489">
    <property type="protein sequence ID" value="CAB3994561.1"/>
    <property type="molecule type" value="Genomic_DNA"/>
</dbReference>
<sequence>MKELQTHAEIKFTRSHLAIPIAQTSGNDTKCLKNQHRITPCRTLKYALQYTLASNETSVNIIFVEDYRFSRIQPLQIHTNENQTLIFSKLPDYVPPLTDINLNCSRDAHGIFDVYGPNLILEFHNIIFANCGQGNEDVMPVILAKYTKKVSFYSCIFRDNVCGAFFAINTDIHIEYSRFQNNSFHSSERLYKKSNDVSAFSGGVGILFQYERRNMSVNVFYTIFIDNRVHVDDSKYYVARKPENAVENGGAMHVTFINKSTFWTTINITSCYFESNKATFGGALLIELFGTTLYNKIFISSTHFIRNYGSQAGGAFLLSLWGFSAKTELTMVDSVFFENWSKSGGAIYVILQSNYSLPHENKEILLFKRLNVSRNAGPAASSVKIVSHLFGPRSVDQVPIFENCSFMNNTNGVLNGYAQLASFIMDRVNIEFHGTNTFSGNTVFGAVYFSNSYIHVYGKLHFLGNVGLQGGAISMQNSQIVVHPGSELLFQDNYATFGGGAIDVVTNGVYHVGVINNQFCFLVYSEHDKIPNEWKVTIKFINNSAALRGPAICIDSLLMCAWDSNSKKVDFYQALKWKPTFHYEGNVLCPDPGIFQQCHQSANGTNGNAISTFASTLQERNGMQTIKTCPGEEAVLDIIAKDELNNSVFTVIADKLPSLSWLSSPESFTAIQPHGSKVRFKYTYNADFVIPINQTIDVYYYDLFSVGRVSKRFTLRPQPCRPGFVQKNGSCVCDRSKTGILGCTTDGHYVQYKEGYWVGVVDHAFTIFPCPFGYCSCPKPPQHGTATSGCFFNAVNRTDHEACANRRFGTLCGKCQDKYTVGIQTFRCVPRQQHTACIWTTVFSFIFTLLFCILILYFNPGLDNELRGPLFFFQVLPLFFPPVQTQVTFNVYNFVVFLASIFDFTIPFFGYFFSKCYILNDQDNLDMLAWSYSSSVIASLVFLVALLLSYKRVILIRRKNAVQCFWVLLILMYSSLMMTSLRIVDCPLIQGKFRLYLQASVTCRERTRHIVLSIVAYILLAGGIVIPMLIVVSTKTNRLKIAPHYLDTLTNKLKEGRVFWWSVDLLRRFLIVALGNLIHIWKEKQVALVLAATFILSIHCYFQPYEETRANISEMIFLFVLSGLGIFQLMDIDDADRDKTNLAIVCIMLFYTIILVAIKLVVFVQNRTKPAVDNEGYERLEGEPSTSATSPTIAVTDQSLEERREKLAFLFSRSESPRPKAERRI</sequence>
<feature type="transmembrane region" description="Helical" evidence="2">
    <location>
        <begin position="962"/>
        <end position="984"/>
    </location>
</feature>
<feature type="transmembrane region" description="Helical" evidence="2">
    <location>
        <begin position="1010"/>
        <end position="1032"/>
    </location>
</feature>
<gene>
    <name evidence="3" type="ORF">PACLA_8A080365</name>
</gene>
<evidence type="ECO:0000256" key="1">
    <source>
        <dbReference type="SAM" id="MobiDB-lite"/>
    </source>
</evidence>
<keyword evidence="2" id="KW-0472">Membrane</keyword>
<accession>A0A7D9I0I8</accession>
<feature type="transmembrane region" description="Helical" evidence="2">
    <location>
        <begin position="1086"/>
        <end position="1102"/>
    </location>
</feature>
<keyword evidence="2" id="KW-0812">Transmembrane</keyword>
<keyword evidence="4" id="KW-1185">Reference proteome</keyword>
<feature type="transmembrane region" description="Helical" evidence="2">
    <location>
        <begin position="891"/>
        <end position="912"/>
    </location>
</feature>